<proteinExistence type="predicted"/>
<dbReference type="AlphaFoldDB" id="A0A3G9IEQ4"/>
<dbReference type="Proteomes" id="UP000271573">
    <property type="component" value="Chromosome"/>
</dbReference>
<evidence type="ECO:0000313" key="3">
    <source>
        <dbReference type="Proteomes" id="UP000271573"/>
    </source>
</evidence>
<dbReference type="RefSeq" id="WP_197715261.1">
    <property type="nucleotide sequence ID" value="NZ_AP019307.1"/>
</dbReference>
<dbReference type="GO" id="GO:0004806">
    <property type="term" value="F:triacylglycerol lipase activity"/>
    <property type="evidence" value="ECO:0007669"/>
    <property type="project" value="TreeGrafter"/>
</dbReference>
<evidence type="ECO:0000259" key="1">
    <source>
        <dbReference type="Pfam" id="PF00561"/>
    </source>
</evidence>
<dbReference type="InterPro" id="IPR050471">
    <property type="entry name" value="AB_hydrolase"/>
</dbReference>
<keyword evidence="2" id="KW-0378">Hydrolase</keyword>
<dbReference type="PANTHER" id="PTHR43433:SF5">
    <property type="entry name" value="AB HYDROLASE-1 DOMAIN-CONTAINING PROTEIN"/>
    <property type="match status" value="1"/>
</dbReference>
<dbReference type="KEGG" id="nbe:Back2_11230"/>
<reference evidence="2 3" key="1">
    <citation type="submission" date="2018-11" db="EMBL/GenBank/DDBJ databases">
        <title>Complete genome sequence of Nocardioides baekrokdamisoli strain KCTC 39748.</title>
        <authorList>
            <person name="Kang S.W."/>
            <person name="Lee K.C."/>
            <person name="Kim K.K."/>
            <person name="Kim J.S."/>
            <person name="Kim D.S."/>
            <person name="Ko S.H."/>
            <person name="Yang S.H."/>
            <person name="Shin Y.K."/>
            <person name="Lee J.S."/>
        </authorList>
    </citation>
    <scope>NUCLEOTIDE SEQUENCE [LARGE SCALE GENOMIC DNA]</scope>
    <source>
        <strain evidence="2 3">KCTC 39748</strain>
    </source>
</reference>
<dbReference type="InterPro" id="IPR029058">
    <property type="entry name" value="AB_hydrolase_fold"/>
</dbReference>
<dbReference type="GO" id="GO:0046503">
    <property type="term" value="P:glycerolipid catabolic process"/>
    <property type="evidence" value="ECO:0007669"/>
    <property type="project" value="TreeGrafter"/>
</dbReference>
<dbReference type="SUPFAM" id="SSF53474">
    <property type="entry name" value="alpha/beta-Hydrolases"/>
    <property type="match status" value="1"/>
</dbReference>
<sequence>MGVAVSEEQFAEVGDLSLCYQTFGDPADEPLLLIMGLGGPMTWWDPEFCTMLAERGFFVIRFDNRDIGRSTRLSGRVSLGMLVQAFLGLPVRAPYSLKDMAADAVGLLDALGIEAAHVTGVSMGGMIAQTIAIEFGDRVRSLTSIMSTTGNRLVGWQHPKIFPTLLQPARGREEYLKASESVLSRIASTDYPMAPDYNRNRAEVTWERGVNPAGVGRQMLAIITQPDRTTALGSLTMPVSVIHGLSDVMVNVSGGRATSRAIPGSELLLIKGMGHDIPRPLWPTFVSVIRRTASRATATESAA</sequence>
<dbReference type="InterPro" id="IPR000073">
    <property type="entry name" value="AB_hydrolase_1"/>
</dbReference>
<evidence type="ECO:0000313" key="2">
    <source>
        <dbReference type="EMBL" id="BBH16836.1"/>
    </source>
</evidence>
<name>A0A3G9IEQ4_9ACTN</name>
<organism evidence="2 3">
    <name type="scientific">Nocardioides baekrokdamisoli</name>
    <dbReference type="NCBI Taxonomy" id="1804624"/>
    <lineage>
        <taxon>Bacteria</taxon>
        <taxon>Bacillati</taxon>
        <taxon>Actinomycetota</taxon>
        <taxon>Actinomycetes</taxon>
        <taxon>Propionibacteriales</taxon>
        <taxon>Nocardioidaceae</taxon>
        <taxon>Nocardioides</taxon>
    </lineage>
</organism>
<keyword evidence="3" id="KW-1185">Reference proteome</keyword>
<dbReference type="EMBL" id="AP019307">
    <property type="protein sequence ID" value="BBH16836.1"/>
    <property type="molecule type" value="Genomic_DNA"/>
</dbReference>
<gene>
    <name evidence="2" type="ORF">Back2_11230</name>
</gene>
<dbReference type="PANTHER" id="PTHR43433">
    <property type="entry name" value="HYDROLASE, ALPHA/BETA FOLD FAMILY PROTEIN"/>
    <property type="match status" value="1"/>
</dbReference>
<feature type="domain" description="AB hydrolase-1" evidence="1">
    <location>
        <begin position="30"/>
        <end position="277"/>
    </location>
</feature>
<dbReference type="Pfam" id="PF00561">
    <property type="entry name" value="Abhydrolase_1"/>
    <property type="match status" value="1"/>
</dbReference>
<accession>A0A3G9IEQ4</accession>
<dbReference type="Gene3D" id="3.40.50.1820">
    <property type="entry name" value="alpha/beta hydrolase"/>
    <property type="match status" value="1"/>
</dbReference>
<protein>
    <submittedName>
        <fullName evidence="2">Alpha/beta hydrolase</fullName>
    </submittedName>
</protein>